<dbReference type="PANTHER" id="PTHR37694:SF1">
    <property type="entry name" value="SLR8022 PROTEIN"/>
    <property type="match status" value="1"/>
</dbReference>
<sequence>MPGTPQSYHLADLLDYHEGQIASRSLKKRFGTKLPVTLLALAQGETISAEESPLIKIIQVLEGQLEVTSETDSWLLNAGDCLPLPVNYRHSLKAVTNCKILQTENEPNH</sequence>
<dbReference type="Gene3D" id="2.60.120.10">
    <property type="entry name" value="Jelly Rolls"/>
    <property type="match status" value="1"/>
</dbReference>
<protein>
    <recommendedName>
        <fullName evidence="3">Cupin 2 conserved barrel domain-containing protein</fullName>
    </recommendedName>
</protein>
<evidence type="ECO:0000313" key="1">
    <source>
        <dbReference type="EMBL" id="MEO1780464.1"/>
    </source>
</evidence>
<dbReference type="EMBL" id="MAEI02000001">
    <property type="protein sequence ID" value="MEO1780464.1"/>
    <property type="molecule type" value="Genomic_DNA"/>
</dbReference>
<dbReference type="InterPro" id="IPR011051">
    <property type="entry name" value="RmlC_Cupin_sf"/>
</dbReference>
<dbReference type="InterPro" id="IPR014710">
    <property type="entry name" value="RmlC-like_jellyroll"/>
</dbReference>
<reference evidence="1 2" key="2">
    <citation type="submission" date="2024-02" db="EMBL/GenBank/DDBJ databases">
        <title>The Genome Sequence of Enterococcus diestrammenae JM9A.</title>
        <authorList>
            <person name="Earl A."/>
            <person name="Manson A."/>
            <person name="Gilmore M."/>
            <person name="Sanders J."/>
            <person name="Shea T."/>
            <person name="Howe W."/>
            <person name="Livny J."/>
            <person name="Cuomo C."/>
            <person name="Neafsey D."/>
            <person name="Birren B."/>
        </authorList>
    </citation>
    <scope>NUCLEOTIDE SEQUENCE [LARGE SCALE GENOMIC DNA]</scope>
    <source>
        <strain evidence="1 2">JM9A</strain>
    </source>
</reference>
<evidence type="ECO:0008006" key="3">
    <source>
        <dbReference type="Google" id="ProtNLM"/>
    </source>
</evidence>
<gene>
    <name evidence="1" type="ORF">BAU18_000003</name>
</gene>
<keyword evidence="2" id="KW-1185">Reference proteome</keyword>
<proteinExistence type="predicted"/>
<name>A0ABV0EXB9_9ENTE</name>
<dbReference type="SUPFAM" id="SSF51182">
    <property type="entry name" value="RmlC-like cupins"/>
    <property type="match status" value="1"/>
</dbReference>
<accession>A0ABV0EXB9</accession>
<dbReference type="RefSeq" id="WP_161870249.1">
    <property type="nucleotide sequence ID" value="NZ_MAEI02000001.1"/>
</dbReference>
<dbReference type="PANTHER" id="PTHR37694">
    <property type="entry name" value="SLR8022 PROTEIN"/>
    <property type="match status" value="1"/>
</dbReference>
<evidence type="ECO:0000313" key="2">
    <source>
        <dbReference type="Proteomes" id="UP001429357"/>
    </source>
</evidence>
<reference evidence="2" key="1">
    <citation type="submission" date="2016-06" db="EMBL/GenBank/DDBJ databases">
        <title>Four novel species of enterococci isolated from chicken manure.</title>
        <authorList>
            <person name="Van Tyne D."/>
        </authorList>
    </citation>
    <scope>NUCLEOTIDE SEQUENCE [LARGE SCALE GENOMIC DNA]</scope>
    <source>
        <strain evidence="2">JM9A</strain>
    </source>
</reference>
<comment type="caution">
    <text evidence="1">The sequence shown here is derived from an EMBL/GenBank/DDBJ whole genome shotgun (WGS) entry which is preliminary data.</text>
</comment>
<organism evidence="1 2">
    <name type="scientific">Enterococcus diestrammenae</name>
    <dbReference type="NCBI Taxonomy" id="1155073"/>
    <lineage>
        <taxon>Bacteria</taxon>
        <taxon>Bacillati</taxon>
        <taxon>Bacillota</taxon>
        <taxon>Bacilli</taxon>
        <taxon>Lactobacillales</taxon>
        <taxon>Enterococcaceae</taxon>
        <taxon>Enterococcus</taxon>
    </lineage>
</organism>
<dbReference type="Proteomes" id="UP001429357">
    <property type="component" value="Unassembled WGS sequence"/>
</dbReference>